<dbReference type="Proteomes" id="UP000064243">
    <property type="component" value="Unassembled WGS sequence"/>
</dbReference>
<dbReference type="OrthoDB" id="9798990at2"/>
<evidence type="ECO:0000259" key="1">
    <source>
        <dbReference type="Pfam" id="PF01850"/>
    </source>
</evidence>
<evidence type="ECO:0000313" key="2">
    <source>
        <dbReference type="EMBL" id="KVW96891.1"/>
    </source>
</evidence>
<dbReference type="InterPro" id="IPR041705">
    <property type="entry name" value="PIN_Sll0205"/>
</dbReference>
<gene>
    <name evidence="2" type="ORF">ABW22_05530</name>
</gene>
<evidence type="ECO:0000313" key="3">
    <source>
        <dbReference type="Proteomes" id="UP000064243"/>
    </source>
</evidence>
<dbReference type="CDD" id="cd09872">
    <property type="entry name" value="PIN_Sll0205-like"/>
    <property type="match status" value="1"/>
</dbReference>
<dbReference type="InterPro" id="IPR002716">
    <property type="entry name" value="PIN_dom"/>
</dbReference>
<protein>
    <submittedName>
        <fullName evidence="2">Twitching motility protein PilT</fullName>
    </submittedName>
</protein>
<dbReference type="RefSeq" id="WP_059752956.1">
    <property type="nucleotide sequence ID" value="NZ_LDUG01000018.1"/>
</dbReference>
<sequence>MRILLDTHVLLWAVAQSSRLPQDARGLLEDPDNALFCSTASLWEIAIKAGLRRQDFVVDIPALRAAMVEMDIAELPVLGSHAEQVLKLPAIHKDPFDRMLVAQSMIEPLVLLTNDAAFVGYWDGVRLV</sequence>
<name>A0A106BQQ3_THIDE</name>
<dbReference type="SUPFAM" id="SSF88723">
    <property type="entry name" value="PIN domain-like"/>
    <property type="match status" value="1"/>
</dbReference>
<dbReference type="PANTHER" id="PTHR36173:SF2">
    <property type="entry name" value="RIBONUCLEASE VAPC16"/>
    <property type="match status" value="1"/>
</dbReference>
<dbReference type="PANTHER" id="PTHR36173">
    <property type="entry name" value="RIBONUCLEASE VAPC16-RELATED"/>
    <property type="match status" value="1"/>
</dbReference>
<organism evidence="2 3">
    <name type="scientific">Thiobacillus denitrificans</name>
    <dbReference type="NCBI Taxonomy" id="36861"/>
    <lineage>
        <taxon>Bacteria</taxon>
        <taxon>Pseudomonadati</taxon>
        <taxon>Pseudomonadota</taxon>
        <taxon>Betaproteobacteria</taxon>
        <taxon>Nitrosomonadales</taxon>
        <taxon>Thiobacillaceae</taxon>
        <taxon>Thiobacillus</taxon>
    </lineage>
</organism>
<proteinExistence type="predicted"/>
<reference evidence="2 3" key="1">
    <citation type="journal article" date="2015" name="Appl. Environ. Microbiol.">
        <title>Aerobic and Anaerobic Thiosulfate Oxidation by a Cold-Adapted, Subglacial Chemoautotroph.</title>
        <authorList>
            <person name="Harrold Z.R."/>
            <person name="Skidmore M.L."/>
            <person name="Hamilton T.L."/>
            <person name="Desch L."/>
            <person name="Amada K."/>
            <person name="van Gelder W."/>
            <person name="Glover K."/>
            <person name="Roden E.E."/>
            <person name="Boyd E.S."/>
        </authorList>
    </citation>
    <scope>NUCLEOTIDE SEQUENCE [LARGE SCALE GENOMIC DNA]</scope>
    <source>
        <strain evidence="2 3">RG</strain>
    </source>
</reference>
<dbReference type="AlphaFoldDB" id="A0A106BQQ3"/>
<comment type="caution">
    <text evidence="2">The sequence shown here is derived from an EMBL/GenBank/DDBJ whole genome shotgun (WGS) entry which is preliminary data.</text>
</comment>
<dbReference type="EMBL" id="LDUG01000018">
    <property type="protein sequence ID" value="KVW96891.1"/>
    <property type="molecule type" value="Genomic_DNA"/>
</dbReference>
<accession>A0A106BQQ3</accession>
<dbReference type="InterPro" id="IPR029060">
    <property type="entry name" value="PIN-like_dom_sf"/>
</dbReference>
<dbReference type="PATRIC" id="fig|36861.3.peg.567"/>
<dbReference type="Gene3D" id="3.40.50.1010">
    <property type="entry name" value="5'-nuclease"/>
    <property type="match status" value="1"/>
</dbReference>
<dbReference type="Pfam" id="PF01850">
    <property type="entry name" value="PIN"/>
    <property type="match status" value="1"/>
</dbReference>
<feature type="domain" description="PIN" evidence="1">
    <location>
        <begin position="3"/>
        <end position="118"/>
    </location>
</feature>
<keyword evidence="3" id="KW-1185">Reference proteome</keyword>
<dbReference type="InterPro" id="IPR052919">
    <property type="entry name" value="TA_system_RNase"/>
</dbReference>